<gene>
    <name evidence="1" type="ORF">NCTC12092_01599</name>
</gene>
<sequence length="151" mass="16880">MKKVIVSVTLLTVAVLSLSTRFIYSTDYSDLNHKEMARLIQSRKQPVIKYHDNVTINKMITYLAQAKKEGILTETFLMNYIFAGEGEYLTKNSRIIADPDGGYWSILEGYEGDGGVKTGIDGVSELNIFSPESTSIGELQEAVLAWYEANK</sequence>
<dbReference type="GeneID" id="83705448"/>
<reference evidence="1 2" key="1">
    <citation type="submission" date="2018-06" db="EMBL/GenBank/DDBJ databases">
        <authorList>
            <consortium name="Pathogen Informatics"/>
            <person name="Doyle S."/>
        </authorList>
    </citation>
    <scope>NUCLEOTIDE SEQUENCE [LARGE SCALE GENOMIC DNA]</scope>
    <source>
        <strain evidence="1 2">NCTC12092</strain>
    </source>
</reference>
<dbReference type="RefSeq" id="WP_111678419.1">
    <property type="nucleotide sequence ID" value="NZ_LR134273.1"/>
</dbReference>
<dbReference type="AlphaFoldDB" id="A0A380JS23"/>
<accession>A0A380JS23</accession>
<evidence type="ECO:0000313" key="1">
    <source>
        <dbReference type="EMBL" id="SUN47928.1"/>
    </source>
</evidence>
<dbReference type="Proteomes" id="UP000254461">
    <property type="component" value="Unassembled WGS sequence"/>
</dbReference>
<proteinExistence type="predicted"/>
<organism evidence="1 2">
    <name type="scientific">Streptococcus equi subsp. equi</name>
    <dbReference type="NCBI Taxonomy" id="148942"/>
    <lineage>
        <taxon>Bacteria</taxon>
        <taxon>Bacillati</taxon>
        <taxon>Bacillota</taxon>
        <taxon>Bacilli</taxon>
        <taxon>Lactobacillales</taxon>
        <taxon>Streptococcaceae</taxon>
        <taxon>Streptococcus</taxon>
    </lineage>
</organism>
<protein>
    <submittedName>
        <fullName evidence="1">Uncharacterized protein</fullName>
    </submittedName>
</protein>
<evidence type="ECO:0000313" key="2">
    <source>
        <dbReference type="Proteomes" id="UP000254461"/>
    </source>
</evidence>
<name>A0A380JS23_9STRE</name>
<dbReference type="EMBL" id="UHFF01000002">
    <property type="protein sequence ID" value="SUN47928.1"/>
    <property type="molecule type" value="Genomic_DNA"/>
</dbReference>